<reference evidence="9 10" key="1">
    <citation type="journal article" date="2023" name="Sci. Data">
        <title>Genome assembly of the Korean intertidal mud-creeper Batillaria attramentaria.</title>
        <authorList>
            <person name="Patra A.K."/>
            <person name="Ho P.T."/>
            <person name="Jun S."/>
            <person name="Lee S.J."/>
            <person name="Kim Y."/>
            <person name="Won Y.J."/>
        </authorList>
    </citation>
    <scope>NUCLEOTIDE SEQUENCE [LARGE SCALE GENOMIC DNA]</scope>
    <source>
        <strain evidence="9">Wonlab-2016</strain>
    </source>
</reference>
<dbReference type="InterPro" id="IPR036259">
    <property type="entry name" value="MFS_trans_sf"/>
</dbReference>
<dbReference type="PANTHER" id="PTHR11662">
    <property type="entry name" value="SOLUTE CARRIER FAMILY 17"/>
    <property type="match status" value="1"/>
</dbReference>
<evidence type="ECO:0000256" key="3">
    <source>
        <dbReference type="ARBA" id="ARBA00022692"/>
    </source>
</evidence>
<sequence>CVTAPVIASLLTGAALCYVSWSVIFYVCGTCGVTWCVIWLMNFYDTPDLHPSLSEAEHEHHRKHGCSVRNSSKQLLRSIPWRKILTCPSVWAVFVGSFSRNLVFSLMVFEQPQYFRDAFKLKTADIGIVSTLPYVGLSVTCTMGGVVSDRLLRCGLGKTCTRKLAYTLGHGVEALSLMGLYFTSDWRTAIFLFCIGIACGYLPLASDAAPQYAGVIAGLAMMGTIGAVFSTLLASFLTGVTRTLQDWQQLFLITGLVHVADIIIFDVIANAELQPWAGGIPVGVRHTAIEMREPFRYGRANPSQEAPVCYFHTQENRAEGSVVAQASDSVEGYEETSLLAEEEPSATPSSRYGAMECRQGKPGVLRIEER</sequence>
<feature type="transmembrane region" description="Helical" evidence="8">
    <location>
        <begin position="188"/>
        <end position="205"/>
    </location>
</feature>
<comment type="subcellular location">
    <subcellularLocation>
        <location evidence="1">Membrane</location>
        <topology evidence="1">Multi-pass membrane protein</topology>
    </subcellularLocation>
</comment>
<name>A0ABD0LKU7_9CAEN</name>
<dbReference type="GO" id="GO:0015293">
    <property type="term" value="F:symporter activity"/>
    <property type="evidence" value="ECO:0007669"/>
    <property type="project" value="UniProtKB-KW"/>
</dbReference>
<evidence type="ECO:0000313" key="9">
    <source>
        <dbReference type="EMBL" id="KAK7499728.1"/>
    </source>
</evidence>
<dbReference type="Gene3D" id="1.20.1250.20">
    <property type="entry name" value="MFS general substrate transporter like domains"/>
    <property type="match status" value="1"/>
</dbReference>
<evidence type="ECO:0000256" key="5">
    <source>
        <dbReference type="ARBA" id="ARBA00022989"/>
    </source>
</evidence>
<feature type="non-terminal residue" evidence="9">
    <location>
        <position position="1"/>
    </location>
</feature>
<feature type="transmembrane region" description="Helical" evidence="8">
    <location>
        <begin position="212"/>
        <end position="237"/>
    </location>
</feature>
<dbReference type="Proteomes" id="UP001519460">
    <property type="component" value="Unassembled WGS sequence"/>
</dbReference>
<keyword evidence="5 8" id="KW-1133">Transmembrane helix</keyword>
<dbReference type="InterPro" id="IPR050382">
    <property type="entry name" value="MFS_Na/Anion_cotransporter"/>
</dbReference>
<dbReference type="AlphaFoldDB" id="A0ABD0LKU7"/>
<keyword evidence="10" id="KW-1185">Reference proteome</keyword>
<evidence type="ECO:0000256" key="1">
    <source>
        <dbReference type="ARBA" id="ARBA00004141"/>
    </source>
</evidence>
<gene>
    <name evidence="9" type="ORF">BaRGS_00009069</name>
</gene>
<feature type="transmembrane region" description="Helical" evidence="8">
    <location>
        <begin position="128"/>
        <end position="152"/>
    </location>
</feature>
<accession>A0ABD0LKU7</accession>
<proteinExistence type="predicted"/>
<keyword evidence="4" id="KW-0769">Symport</keyword>
<feature type="region of interest" description="Disordered" evidence="7">
    <location>
        <begin position="327"/>
        <end position="370"/>
    </location>
</feature>
<dbReference type="GO" id="GO:0016020">
    <property type="term" value="C:membrane"/>
    <property type="evidence" value="ECO:0007669"/>
    <property type="project" value="UniProtKB-SubCell"/>
</dbReference>
<organism evidence="9 10">
    <name type="scientific">Batillaria attramentaria</name>
    <dbReference type="NCBI Taxonomy" id="370345"/>
    <lineage>
        <taxon>Eukaryota</taxon>
        <taxon>Metazoa</taxon>
        <taxon>Spiralia</taxon>
        <taxon>Lophotrochozoa</taxon>
        <taxon>Mollusca</taxon>
        <taxon>Gastropoda</taxon>
        <taxon>Caenogastropoda</taxon>
        <taxon>Sorbeoconcha</taxon>
        <taxon>Cerithioidea</taxon>
        <taxon>Batillariidae</taxon>
        <taxon>Batillaria</taxon>
    </lineage>
</organism>
<dbReference type="EMBL" id="JACVVK020000042">
    <property type="protein sequence ID" value="KAK7499728.1"/>
    <property type="molecule type" value="Genomic_DNA"/>
</dbReference>
<keyword evidence="6 8" id="KW-0472">Membrane</keyword>
<feature type="transmembrane region" description="Helical" evidence="8">
    <location>
        <begin position="18"/>
        <end position="40"/>
    </location>
</feature>
<dbReference type="Pfam" id="PF07690">
    <property type="entry name" value="MFS_1"/>
    <property type="match status" value="1"/>
</dbReference>
<evidence type="ECO:0000256" key="2">
    <source>
        <dbReference type="ARBA" id="ARBA00022448"/>
    </source>
</evidence>
<evidence type="ECO:0000256" key="8">
    <source>
        <dbReference type="SAM" id="Phobius"/>
    </source>
</evidence>
<comment type="caution">
    <text evidence="9">The sequence shown here is derived from an EMBL/GenBank/DDBJ whole genome shotgun (WGS) entry which is preliminary data.</text>
</comment>
<feature type="transmembrane region" description="Helical" evidence="8">
    <location>
        <begin position="249"/>
        <end position="269"/>
    </location>
</feature>
<keyword evidence="2" id="KW-0813">Transport</keyword>
<evidence type="ECO:0000256" key="4">
    <source>
        <dbReference type="ARBA" id="ARBA00022847"/>
    </source>
</evidence>
<dbReference type="InterPro" id="IPR011701">
    <property type="entry name" value="MFS"/>
</dbReference>
<protein>
    <submittedName>
        <fullName evidence="9">Uncharacterized protein</fullName>
    </submittedName>
</protein>
<dbReference type="SUPFAM" id="SSF103473">
    <property type="entry name" value="MFS general substrate transporter"/>
    <property type="match status" value="1"/>
</dbReference>
<dbReference type="PANTHER" id="PTHR11662:SF399">
    <property type="entry name" value="FI19708P1-RELATED"/>
    <property type="match status" value="1"/>
</dbReference>
<keyword evidence="3 8" id="KW-0812">Transmembrane</keyword>
<dbReference type="FunFam" id="1.20.1250.20:FF:000003">
    <property type="entry name" value="Solute carrier family 17 member 3"/>
    <property type="match status" value="1"/>
</dbReference>
<evidence type="ECO:0000256" key="7">
    <source>
        <dbReference type="SAM" id="MobiDB-lite"/>
    </source>
</evidence>
<evidence type="ECO:0000256" key="6">
    <source>
        <dbReference type="ARBA" id="ARBA00023136"/>
    </source>
</evidence>
<evidence type="ECO:0000313" key="10">
    <source>
        <dbReference type="Proteomes" id="UP001519460"/>
    </source>
</evidence>